<dbReference type="EC" id="5.1.1.1" evidence="2"/>
<keyword evidence="2" id="KW-0413">Isomerase</keyword>
<dbReference type="Pfam" id="PF01168">
    <property type="entry name" value="Ala_racemase_N"/>
    <property type="match status" value="1"/>
</dbReference>
<comment type="caution">
    <text evidence="2">The sequence shown here is derived from an EMBL/GenBank/DDBJ whole genome shotgun (WGS) entry which is preliminary data.</text>
</comment>
<name>A0ABV8MS91_9NEIS</name>
<dbReference type="EMBL" id="JBHSBU010000001">
    <property type="protein sequence ID" value="MFC4160572.1"/>
    <property type="molecule type" value="Genomic_DNA"/>
</dbReference>
<organism evidence="2 3">
    <name type="scientific">Chitinimonas lacunae</name>
    <dbReference type="NCBI Taxonomy" id="1963018"/>
    <lineage>
        <taxon>Bacteria</taxon>
        <taxon>Pseudomonadati</taxon>
        <taxon>Pseudomonadota</taxon>
        <taxon>Betaproteobacteria</taxon>
        <taxon>Neisseriales</taxon>
        <taxon>Chitinibacteraceae</taxon>
        <taxon>Chitinimonas</taxon>
    </lineage>
</organism>
<dbReference type="InterPro" id="IPR029066">
    <property type="entry name" value="PLP-binding_barrel"/>
</dbReference>
<dbReference type="PANTHER" id="PTHR28004">
    <property type="entry name" value="ZGC:162816-RELATED"/>
    <property type="match status" value="1"/>
</dbReference>
<sequence>MNGEGLGTLRVATTRPDDLADAATRYAELAALLRGETLPAGLIDLDAFDHNLDALAARAGGMPIRVASKSIRVPALLRRALAHPAYRGLLCYSVAEAVRLAELGFDDLLVAYPTLQTAALTELAEATARGRRIVAMVDHESHLVALARAAEPLGVRLPVAFDIDLSLDLPGLRFGVYRSPLDSPERAVALYRALARYPALDLVAVMGYEAQIAGVGDAVPGQGAQNLAVRALKQWAMPRVAARRQAIVQALREAGATLALVNGGGTGSLESTRLDSSVTELAAGSGLMAPRLFDFYRTFRHRPAAFFALETCRNPGHGRITCQGGGWVASGATDLHKSPQPVWPQGLRPEANEGVGEVQTPLSGPTLPRLGEAVLWRPAKAGEWLDHLDEVLLIGGRRIQDRVPTYRGMGWRFF</sequence>
<dbReference type="InterPro" id="IPR051466">
    <property type="entry name" value="D-amino_acid_metab_enzyme"/>
</dbReference>
<keyword evidence="3" id="KW-1185">Reference proteome</keyword>
<dbReference type="InterPro" id="IPR001608">
    <property type="entry name" value="Ala_racemase_N"/>
</dbReference>
<accession>A0ABV8MS91</accession>
<evidence type="ECO:0000313" key="3">
    <source>
        <dbReference type="Proteomes" id="UP001595791"/>
    </source>
</evidence>
<protein>
    <submittedName>
        <fullName evidence="2">Alanine racemase</fullName>
        <ecNumber evidence="2">5.1.1.1</ecNumber>
    </submittedName>
</protein>
<dbReference type="PANTHER" id="PTHR28004:SF2">
    <property type="entry name" value="D-SERINE DEHYDRATASE"/>
    <property type="match status" value="1"/>
</dbReference>
<proteinExistence type="predicted"/>
<gene>
    <name evidence="2" type="ORF">ACFOW7_14625</name>
</gene>
<dbReference type="RefSeq" id="WP_378165546.1">
    <property type="nucleotide sequence ID" value="NZ_JBHSBU010000001.1"/>
</dbReference>
<evidence type="ECO:0000259" key="1">
    <source>
        <dbReference type="Pfam" id="PF01168"/>
    </source>
</evidence>
<evidence type="ECO:0000313" key="2">
    <source>
        <dbReference type="EMBL" id="MFC4160572.1"/>
    </source>
</evidence>
<feature type="domain" description="Alanine racemase N-terminal" evidence="1">
    <location>
        <begin position="43"/>
        <end position="230"/>
    </location>
</feature>
<dbReference type="GO" id="GO:0008784">
    <property type="term" value="F:alanine racemase activity"/>
    <property type="evidence" value="ECO:0007669"/>
    <property type="project" value="UniProtKB-EC"/>
</dbReference>
<dbReference type="SUPFAM" id="SSF51419">
    <property type="entry name" value="PLP-binding barrel"/>
    <property type="match status" value="1"/>
</dbReference>
<dbReference type="Proteomes" id="UP001595791">
    <property type="component" value="Unassembled WGS sequence"/>
</dbReference>
<dbReference type="Gene3D" id="3.20.20.10">
    <property type="entry name" value="Alanine racemase"/>
    <property type="match status" value="1"/>
</dbReference>
<reference evidence="3" key="1">
    <citation type="journal article" date="2019" name="Int. J. Syst. Evol. Microbiol.">
        <title>The Global Catalogue of Microorganisms (GCM) 10K type strain sequencing project: providing services to taxonomists for standard genome sequencing and annotation.</title>
        <authorList>
            <consortium name="The Broad Institute Genomics Platform"/>
            <consortium name="The Broad Institute Genome Sequencing Center for Infectious Disease"/>
            <person name="Wu L."/>
            <person name="Ma J."/>
        </authorList>
    </citation>
    <scope>NUCLEOTIDE SEQUENCE [LARGE SCALE GENOMIC DNA]</scope>
    <source>
        <strain evidence="3">LMG 29894</strain>
    </source>
</reference>